<accession>A0A2S0RAL7</accession>
<keyword evidence="2" id="KW-0805">Transcription regulation</keyword>
<organism evidence="8 9">
    <name type="scientific">Flavobacterium magnum</name>
    <dbReference type="NCBI Taxonomy" id="2162713"/>
    <lineage>
        <taxon>Bacteria</taxon>
        <taxon>Pseudomonadati</taxon>
        <taxon>Bacteroidota</taxon>
        <taxon>Flavobacteriia</taxon>
        <taxon>Flavobacteriales</taxon>
        <taxon>Flavobacteriaceae</taxon>
        <taxon>Flavobacterium</taxon>
    </lineage>
</organism>
<evidence type="ECO:0000256" key="1">
    <source>
        <dbReference type="ARBA" id="ARBA00022553"/>
    </source>
</evidence>
<dbReference type="EMBL" id="CP028811">
    <property type="protein sequence ID" value="AWA28619.1"/>
    <property type="molecule type" value="Genomic_DNA"/>
</dbReference>
<dbReference type="PANTHER" id="PTHR43214">
    <property type="entry name" value="TWO-COMPONENT RESPONSE REGULATOR"/>
    <property type="match status" value="1"/>
</dbReference>
<dbReference type="Pfam" id="PF00072">
    <property type="entry name" value="Response_reg"/>
    <property type="match status" value="1"/>
</dbReference>
<dbReference type="GO" id="GO:0006355">
    <property type="term" value="P:regulation of DNA-templated transcription"/>
    <property type="evidence" value="ECO:0007669"/>
    <property type="project" value="InterPro"/>
</dbReference>
<feature type="modified residue" description="4-aspartylphosphate" evidence="5">
    <location>
        <position position="57"/>
    </location>
</feature>
<proteinExistence type="predicted"/>
<evidence type="ECO:0000256" key="2">
    <source>
        <dbReference type="ARBA" id="ARBA00023015"/>
    </source>
</evidence>
<evidence type="ECO:0000256" key="5">
    <source>
        <dbReference type="PROSITE-ProRule" id="PRU00169"/>
    </source>
</evidence>
<keyword evidence="3 8" id="KW-0238">DNA-binding</keyword>
<dbReference type="GO" id="GO:0000160">
    <property type="term" value="P:phosphorelay signal transduction system"/>
    <property type="evidence" value="ECO:0007669"/>
    <property type="project" value="InterPro"/>
</dbReference>
<dbReference type="InterPro" id="IPR000792">
    <property type="entry name" value="Tscrpt_reg_LuxR_C"/>
</dbReference>
<dbReference type="KEGG" id="fmg:HYN48_00155"/>
<dbReference type="InterPro" id="IPR016032">
    <property type="entry name" value="Sig_transdc_resp-reg_C-effctor"/>
</dbReference>
<dbReference type="Pfam" id="PF00196">
    <property type="entry name" value="GerE"/>
    <property type="match status" value="1"/>
</dbReference>
<evidence type="ECO:0000256" key="4">
    <source>
        <dbReference type="ARBA" id="ARBA00023163"/>
    </source>
</evidence>
<gene>
    <name evidence="8" type="ORF">HYN48_00155</name>
</gene>
<keyword evidence="4" id="KW-0804">Transcription</keyword>
<dbReference type="InterPro" id="IPR058245">
    <property type="entry name" value="NreC/VraR/RcsB-like_REC"/>
</dbReference>
<dbReference type="RefSeq" id="WP_108369211.1">
    <property type="nucleotide sequence ID" value="NZ_CP028811.1"/>
</dbReference>
<dbReference type="PROSITE" id="PS00622">
    <property type="entry name" value="HTH_LUXR_1"/>
    <property type="match status" value="1"/>
</dbReference>
<dbReference type="PROSITE" id="PS50110">
    <property type="entry name" value="RESPONSE_REGULATORY"/>
    <property type="match status" value="1"/>
</dbReference>
<protein>
    <submittedName>
        <fullName evidence="8">DNA-binding response regulator</fullName>
    </submittedName>
</protein>
<dbReference type="InterPro" id="IPR001789">
    <property type="entry name" value="Sig_transdc_resp-reg_receiver"/>
</dbReference>
<dbReference type="OrthoDB" id="1013073at2"/>
<dbReference type="CDD" id="cd17535">
    <property type="entry name" value="REC_NarL-like"/>
    <property type="match status" value="1"/>
</dbReference>
<evidence type="ECO:0000313" key="9">
    <source>
        <dbReference type="Proteomes" id="UP000244193"/>
    </source>
</evidence>
<evidence type="ECO:0000259" key="6">
    <source>
        <dbReference type="PROSITE" id="PS50043"/>
    </source>
</evidence>
<dbReference type="Proteomes" id="UP000244193">
    <property type="component" value="Chromosome"/>
</dbReference>
<dbReference type="AlphaFoldDB" id="A0A2S0RAL7"/>
<dbReference type="SMART" id="SM00421">
    <property type="entry name" value="HTH_LUXR"/>
    <property type="match status" value="1"/>
</dbReference>
<evidence type="ECO:0000259" key="7">
    <source>
        <dbReference type="PROSITE" id="PS50110"/>
    </source>
</evidence>
<feature type="domain" description="Response regulatory" evidence="7">
    <location>
        <begin position="6"/>
        <end position="122"/>
    </location>
</feature>
<evidence type="ECO:0000313" key="8">
    <source>
        <dbReference type="EMBL" id="AWA28619.1"/>
    </source>
</evidence>
<keyword evidence="9" id="KW-1185">Reference proteome</keyword>
<dbReference type="Gene3D" id="3.40.50.2300">
    <property type="match status" value="1"/>
</dbReference>
<dbReference type="InterPro" id="IPR011006">
    <property type="entry name" value="CheY-like_superfamily"/>
</dbReference>
<name>A0A2S0RAL7_9FLAO</name>
<sequence length="213" mass="23879">MDSPLNILIADDHSVVRQGASMILKQAFENANIVHAEIFSKVLDLLHRQPFHFIVLDIAIPEGTGVKMIEQIRAIQPHVKVLMFSAYEEELYALRYLKAGADGYLNKLSSEEEFRLAFLAMINNEGYASDYIKAKIVGLQHKKQTDNPIEALSNRELEIARLLVNGDGNLEIGNKLKLQNSTVSTYKTRIFEKLSVNSVVGLISVFKAYDVTA</sequence>
<dbReference type="InterPro" id="IPR039420">
    <property type="entry name" value="WalR-like"/>
</dbReference>
<feature type="domain" description="HTH luxR-type" evidence="6">
    <location>
        <begin position="145"/>
        <end position="210"/>
    </location>
</feature>
<dbReference type="GO" id="GO:0003677">
    <property type="term" value="F:DNA binding"/>
    <property type="evidence" value="ECO:0007669"/>
    <property type="project" value="UniProtKB-KW"/>
</dbReference>
<keyword evidence="1 5" id="KW-0597">Phosphoprotein</keyword>
<dbReference type="SUPFAM" id="SSF52172">
    <property type="entry name" value="CheY-like"/>
    <property type="match status" value="1"/>
</dbReference>
<dbReference type="SMART" id="SM00448">
    <property type="entry name" value="REC"/>
    <property type="match status" value="1"/>
</dbReference>
<dbReference type="SUPFAM" id="SSF46894">
    <property type="entry name" value="C-terminal effector domain of the bipartite response regulators"/>
    <property type="match status" value="1"/>
</dbReference>
<dbReference type="PROSITE" id="PS50043">
    <property type="entry name" value="HTH_LUXR_2"/>
    <property type="match status" value="1"/>
</dbReference>
<dbReference type="CDD" id="cd06170">
    <property type="entry name" value="LuxR_C_like"/>
    <property type="match status" value="1"/>
</dbReference>
<evidence type="ECO:0000256" key="3">
    <source>
        <dbReference type="ARBA" id="ARBA00023125"/>
    </source>
</evidence>
<dbReference type="InterPro" id="IPR036388">
    <property type="entry name" value="WH-like_DNA-bd_sf"/>
</dbReference>
<dbReference type="PANTHER" id="PTHR43214:SF41">
    <property type="entry name" value="NITRATE_NITRITE RESPONSE REGULATOR PROTEIN NARP"/>
    <property type="match status" value="1"/>
</dbReference>
<dbReference type="Gene3D" id="1.10.10.10">
    <property type="entry name" value="Winged helix-like DNA-binding domain superfamily/Winged helix DNA-binding domain"/>
    <property type="match status" value="1"/>
</dbReference>
<dbReference type="PRINTS" id="PR00038">
    <property type="entry name" value="HTHLUXR"/>
</dbReference>
<reference evidence="8 9" key="1">
    <citation type="submission" date="2018-04" db="EMBL/GenBank/DDBJ databases">
        <title>Genome sequencing of Flavobacterium sp. HYN0048.</title>
        <authorList>
            <person name="Yi H."/>
            <person name="Baek C."/>
        </authorList>
    </citation>
    <scope>NUCLEOTIDE SEQUENCE [LARGE SCALE GENOMIC DNA]</scope>
    <source>
        <strain evidence="8 9">HYN0048</strain>
    </source>
</reference>